<dbReference type="EMBL" id="CP046996">
    <property type="protein sequence ID" value="QHA00131.1"/>
    <property type="molecule type" value="Genomic_DNA"/>
</dbReference>
<gene>
    <name evidence="3" type="ORF">GQ588_05445</name>
</gene>
<keyword evidence="1" id="KW-1133">Transmembrane helix</keyword>
<dbReference type="InterPro" id="IPR050923">
    <property type="entry name" value="Cell_Proc_Reg/RNA_Proc"/>
</dbReference>
<organism evidence="3 4">
    <name type="scientific">Dehalobacter restrictus</name>
    <dbReference type="NCBI Taxonomy" id="55583"/>
    <lineage>
        <taxon>Bacteria</taxon>
        <taxon>Bacillati</taxon>
        <taxon>Bacillota</taxon>
        <taxon>Clostridia</taxon>
        <taxon>Eubacteriales</taxon>
        <taxon>Desulfitobacteriaceae</taxon>
        <taxon>Dehalobacter</taxon>
    </lineage>
</organism>
<accession>A0A857DHD8</accession>
<evidence type="ECO:0000256" key="1">
    <source>
        <dbReference type="SAM" id="Phobius"/>
    </source>
</evidence>
<keyword evidence="1" id="KW-0472">Membrane</keyword>
<feature type="transmembrane region" description="Helical" evidence="1">
    <location>
        <begin position="6"/>
        <end position="29"/>
    </location>
</feature>
<feature type="domain" description="FHA" evidence="2">
    <location>
        <begin position="69"/>
        <end position="118"/>
    </location>
</feature>
<dbReference type="Gene3D" id="2.60.200.20">
    <property type="match status" value="1"/>
</dbReference>
<dbReference type="Pfam" id="PF00498">
    <property type="entry name" value="FHA"/>
    <property type="match status" value="1"/>
</dbReference>
<dbReference type="PROSITE" id="PS50006">
    <property type="entry name" value="FHA_DOMAIN"/>
    <property type="match status" value="1"/>
</dbReference>
<reference evidence="3 4" key="1">
    <citation type="submission" date="2019-12" db="EMBL/GenBank/DDBJ databases">
        <title>Sequence classification of anaerobic respiratory reductive dehalogenases: First we see many, then we see few.</title>
        <authorList>
            <person name="Molenda O."/>
            <person name="Puentes Jacome L.A."/>
            <person name="Cao X."/>
            <person name="Nesbo C.L."/>
            <person name="Tang S."/>
            <person name="Morson N."/>
            <person name="Patron J."/>
            <person name="Lomheim L."/>
            <person name="Wishart D.S."/>
            <person name="Edwards E.A."/>
        </authorList>
    </citation>
    <scope>NUCLEOTIDE SEQUENCE [LARGE SCALE GENOMIC DNA]</scope>
    <source>
        <strain evidence="3 4">12DCA</strain>
    </source>
</reference>
<dbReference type="Proteomes" id="UP000430508">
    <property type="component" value="Chromosome"/>
</dbReference>
<evidence type="ECO:0000313" key="4">
    <source>
        <dbReference type="Proteomes" id="UP000430508"/>
    </source>
</evidence>
<dbReference type="AlphaFoldDB" id="A0A857DHD8"/>
<keyword evidence="1" id="KW-0812">Transmembrane</keyword>
<dbReference type="RefSeq" id="WP_019226414.1">
    <property type="nucleotide sequence ID" value="NZ_CP046996.1"/>
</dbReference>
<dbReference type="SMART" id="SM00240">
    <property type="entry name" value="FHA"/>
    <property type="match status" value="1"/>
</dbReference>
<dbReference type="SUPFAM" id="SSF49879">
    <property type="entry name" value="SMAD/FHA domain"/>
    <property type="match status" value="1"/>
</dbReference>
<proteinExistence type="predicted"/>
<protein>
    <submittedName>
        <fullName evidence="3">FHA domain-containing protein</fullName>
    </submittedName>
</protein>
<dbReference type="CDD" id="cd00060">
    <property type="entry name" value="FHA"/>
    <property type="match status" value="1"/>
</dbReference>
<evidence type="ECO:0000259" key="2">
    <source>
        <dbReference type="PROSITE" id="PS50006"/>
    </source>
</evidence>
<sequence length="147" mass="16333">MQMLTVVGRIVFVGFIYLFLLRILTVMLADLRSKGIMSKTESDLGCIEVLSGAEKLPKGRKIKIDSRGLSIGRGKHNDIVVPDHYCSLDHAEFKHNRGMTTLEDVGSTNGTWVNGERINSQVQLVSGDFIKIGSITFLYSRWGNESS</sequence>
<name>A0A857DHD8_9FIRM</name>
<dbReference type="InterPro" id="IPR000253">
    <property type="entry name" value="FHA_dom"/>
</dbReference>
<dbReference type="InterPro" id="IPR008984">
    <property type="entry name" value="SMAD_FHA_dom_sf"/>
</dbReference>
<dbReference type="PANTHER" id="PTHR23308">
    <property type="entry name" value="NUCLEAR INHIBITOR OF PROTEIN PHOSPHATASE-1"/>
    <property type="match status" value="1"/>
</dbReference>
<evidence type="ECO:0000313" key="3">
    <source>
        <dbReference type="EMBL" id="QHA00131.1"/>
    </source>
</evidence>